<dbReference type="InterPro" id="IPR014039">
    <property type="entry name" value="Transl_elong_EFTs/EF1B_dimer"/>
</dbReference>
<dbReference type="OrthoDB" id="277235at2759"/>
<keyword evidence="3 4" id="KW-0648">Protein biosynthesis</keyword>
<evidence type="ECO:0000313" key="7">
    <source>
        <dbReference type="EMBL" id="KAI3439068.1"/>
    </source>
</evidence>
<evidence type="ECO:0000256" key="4">
    <source>
        <dbReference type="HAMAP-Rule" id="MF_03135"/>
    </source>
</evidence>
<dbReference type="CDD" id="cd14275">
    <property type="entry name" value="UBA_EF-Ts"/>
    <property type="match status" value="1"/>
</dbReference>
<dbReference type="Pfam" id="PF00889">
    <property type="entry name" value="EF_TS"/>
    <property type="match status" value="1"/>
</dbReference>
<dbReference type="HAMAP" id="MF_00050">
    <property type="entry name" value="EF_Ts"/>
    <property type="match status" value="1"/>
</dbReference>
<dbReference type="InterPro" id="IPR036402">
    <property type="entry name" value="EF-Ts_dimer_sf"/>
</dbReference>
<dbReference type="InterPro" id="IPR001816">
    <property type="entry name" value="Transl_elong_EFTs/EF1B"/>
</dbReference>
<dbReference type="AlphaFoldDB" id="A0A9D4U0Q7"/>
<comment type="similarity">
    <text evidence="1 4 5">Belongs to the EF-Ts family.</text>
</comment>
<evidence type="ECO:0000256" key="1">
    <source>
        <dbReference type="ARBA" id="ARBA00005532"/>
    </source>
</evidence>
<name>A0A9D4U0Q7_CHLVU</name>
<evidence type="ECO:0000259" key="6">
    <source>
        <dbReference type="Pfam" id="PF00889"/>
    </source>
</evidence>
<evidence type="ECO:0000313" key="8">
    <source>
        <dbReference type="Proteomes" id="UP001055712"/>
    </source>
</evidence>
<dbReference type="NCBIfam" id="TIGR00116">
    <property type="entry name" value="tsf"/>
    <property type="match status" value="1"/>
</dbReference>
<comment type="subcellular location">
    <subcellularLocation>
        <location evidence="4">Mitochondrion</location>
    </subcellularLocation>
</comment>
<dbReference type="SUPFAM" id="SSF54713">
    <property type="entry name" value="Elongation factor Ts (EF-Ts), dimerisation domain"/>
    <property type="match status" value="1"/>
</dbReference>
<comment type="function">
    <text evidence="4 5">Associates with the EF-Tu.GDP complex and induces the exchange of GDP to GTP. It remains bound to the aminoacyl-tRNA.EF-Tu.GTP complex up to the GTP hydrolysis stage on the ribosome.</text>
</comment>
<dbReference type="Gene3D" id="1.10.286.20">
    <property type="match status" value="1"/>
</dbReference>
<dbReference type="SUPFAM" id="SSF46934">
    <property type="entry name" value="UBA-like"/>
    <property type="match status" value="1"/>
</dbReference>
<dbReference type="InterPro" id="IPR009060">
    <property type="entry name" value="UBA-like_sf"/>
</dbReference>
<dbReference type="PROSITE" id="PS01127">
    <property type="entry name" value="EF_TS_2"/>
    <property type="match status" value="1"/>
</dbReference>
<dbReference type="PANTHER" id="PTHR11741:SF0">
    <property type="entry name" value="ELONGATION FACTOR TS, MITOCHONDRIAL"/>
    <property type="match status" value="1"/>
</dbReference>
<dbReference type="FunFam" id="1.10.286.20:FF:000001">
    <property type="entry name" value="Elongation factor Ts"/>
    <property type="match status" value="1"/>
</dbReference>
<reference evidence="7" key="2">
    <citation type="submission" date="2020-11" db="EMBL/GenBank/DDBJ databases">
        <authorList>
            <person name="Cecchin M."/>
            <person name="Marcolungo L."/>
            <person name="Rossato M."/>
            <person name="Girolomoni L."/>
            <person name="Cosentino E."/>
            <person name="Cuine S."/>
            <person name="Li-Beisson Y."/>
            <person name="Delledonne M."/>
            <person name="Ballottari M."/>
        </authorList>
    </citation>
    <scope>NUCLEOTIDE SEQUENCE</scope>
    <source>
        <strain evidence="7">211/11P</strain>
        <tissue evidence="7">Whole cell</tissue>
    </source>
</reference>
<sequence length="378" mass="39144">MRGGPSTTNHCAQEQHVNNTMSFACQTLLRSAVAALTHAAAPQQRLFAAAAAAAPASSLALIKQLREATGAPIGDVKTALQAADWDLDAAVTELRKRGLAAATKKASRHAAEGLVGLATREGAAAVVEVNSETDFVARNDQFRALVGAAAAVALDVTALRAGQGCELEPAALQAASMPGGGTLAAAVADLAGSVRENVQLRRGFRLDSPVGGVIGGYLHLRAGEGLGRIAGVVALSSSQALQGPAAEQVQELAHKLAMQVVGAAPKFLDRSAVSAEALDAERSVLREQALKSGKPEKIVDKMVAGRLDKYYGEVCLLEQTFIMDGELKVQDVLAQAGKELGSELRLTDFLRVQVGEGLEQEQKDFAAEVADTLKAAAA</sequence>
<dbReference type="GO" id="GO:0003746">
    <property type="term" value="F:translation elongation factor activity"/>
    <property type="evidence" value="ECO:0007669"/>
    <property type="project" value="UniProtKB-UniRule"/>
</dbReference>
<dbReference type="Proteomes" id="UP001055712">
    <property type="component" value="Unassembled WGS sequence"/>
</dbReference>
<reference evidence="7" key="1">
    <citation type="journal article" date="2019" name="Plant J.">
        <title>Chlorella vulgaris genome assembly and annotation reveals the molecular basis for metabolic acclimation to high light conditions.</title>
        <authorList>
            <person name="Cecchin M."/>
            <person name="Marcolungo L."/>
            <person name="Rossato M."/>
            <person name="Girolomoni L."/>
            <person name="Cosentino E."/>
            <person name="Cuine S."/>
            <person name="Li-Beisson Y."/>
            <person name="Delledonne M."/>
            <person name="Ballottari M."/>
        </authorList>
    </citation>
    <scope>NUCLEOTIDE SEQUENCE</scope>
    <source>
        <strain evidence="7">211/11P</strain>
    </source>
</reference>
<protein>
    <recommendedName>
        <fullName evidence="4">Elongation factor Ts, mitochondrial</fullName>
        <shortName evidence="4">EF-Ts</shortName>
        <shortName evidence="4">EF-TsMt</shortName>
    </recommendedName>
</protein>
<dbReference type="PROSITE" id="PS51257">
    <property type="entry name" value="PROKAR_LIPOPROTEIN"/>
    <property type="match status" value="1"/>
</dbReference>
<evidence type="ECO:0000256" key="2">
    <source>
        <dbReference type="ARBA" id="ARBA00022768"/>
    </source>
</evidence>
<dbReference type="EMBL" id="SIDB01000001">
    <property type="protein sequence ID" value="KAI3439068.1"/>
    <property type="molecule type" value="Genomic_DNA"/>
</dbReference>
<dbReference type="Gene3D" id="3.30.479.20">
    <property type="entry name" value="Elongation factor Ts, dimerisation domain"/>
    <property type="match status" value="2"/>
</dbReference>
<evidence type="ECO:0000256" key="5">
    <source>
        <dbReference type="RuleBase" id="RU000642"/>
    </source>
</evidence>
<proteinExistence type="inferred from homology"/>
<keyword evidence="8" id="KW-1185">Reference proteome</keyword>
<evidence type="ECO:0000256" key="3">
    <source>
        <dbReference type="ARBA" id="ARBA00022917"/>
    </source>
</evidence>
<keyword evidence="2 4" id="KW-0251">Elongation factor</keyword>
<organism evidence="7 8">
    <name type="scientific">Chlorella vulgaris</name>
    <name type="common">Green alga</name>
    <dbReference type="NCBI Taxonomy" id="3077"/>
    <lineage>
        <taxon>Eukaryota</taxon>
        <taxon>Viridiplantae</taxon>
        <taxon>Chlorophyta</taxon>
        <taxon>core chlorophytes</taxon>
        <taxon>Trebouxiophyceae</taxon>
        <taxon>Chlorellales</taxon>
        <taxon>Chlorellaceae</taxon>
        <taxon>Chlorella clade</taxon>
        <taxon>Chlorella</taxon>
    </lineage>
</organism>
<dbReference type="FunFam" id="1.10.8.10:FF:000001">
    <property type="entry name" value="Elongation factor Ts"/>
    <property type="match status" value="1"/>
</dbReference>
<dbReference type="GO" id="GO:0005739">
    <property type="term" value="C:mitochondrion"/>
    <property type="evidence" value="ECO:0007669"/>
    <property type="project" value="UniProtKB-SubCell"/>
</dbReference>
<dbReference type="PANTHER" id="PTHR11741">
    <property type="entry name" value="ELONGATION FACTOR TS"/>
    <property type="match status" value="1"/>
</dbReference>
<gene>
    <name evidence="4" type="primary">EFTS</name>
    <name evidence="7" type="ORF">D9Q98_001478</name>
</gene>
<accession>A0A9D4U0Q7</accession>
<keyword evidence="4" id="KW-0496">Mitochondrion</keyword>
<dbReference type="Gene3D" id="1.10.8.10">
    <property type="entry name" value="DNA helicase RuvA subunit, C-terminal domain"/>
    <property type="match status" value="1"/>
</dbReference>
<feature type="domain" description="Translation elongation factor EFTs/EF1B dimerisation" evidence="6">
    <location>
        <begin position="124"/>
        <end position="356"/>
    </location>
</feature>
<dbReference type="InterPro" id="IPR018101">
    <property type="entry name" value="Transl_elong_Ts_CS"/>
</dbReference>
<comment type="caution">
    <text evidence="7">The sequence shown here is derived from an EMBL/GenBank/DDBJ whole genome shotgun (WGS) entry which is preliminary data.</text>
</comment>
<dbReference type="GO" id="GO:0070125">
    <property type="term" value="P:mitochondrial translational elongation"/>
    <property type="evidence" value="ECO:0007669"/>
    <property type="project" value="TreeGrafter"/>
</dbReference>